<proteinExistence type="inferred from homology"/>
<dbReference type="PROSITE" id="PS51330">
    <property type="entry name" value="DHFR_2"/>
    <property type="match status" value="1"/>
</dbReference>
<sequence length="161" mass="17530">MIGADNDMPWHLPSDLRHFKTITLGKPVVMGRKTFESLGRPLPGRPNIVISRQPAYAPEGVEVAGSLADALARAADLAADLGADEIVVMGGGQIYAEAMALADRLEITEVRARPEGDTRFPAIDRDVWQETARVEGVRGEKDSACFCHVTWRRKDIPAPAQ</sequence>
<dbReference type="UniPathway" id="UPA00077">
    <property type="reaction ID" value="UER00158"/>
</dbReference>
<keyword evidence="6 8" id="KW-0560">Oxidoreductase</keyword>
<dbReference type="CDD" id="cd00209">
    <property type="entry name" value="DHFR"/>
    <property type="match status" value="1"/>
</dbReference>
<dbReference type="EMBL" id="CP002568">
    <property type="protein sequence ID" value="ADZ69805.1"/>
    <property type="molecule type" value="Genomic_DNA"/>
</dbReference>
<comment type="catalytic activity">
    <reaction evidence="8">
        <text>(6S)-5,6,7,8-tetrahydrofolate + NADP(+) = 7,8-dihydrofolate + NADPH + H(+)</text>
        <dbReference type="Rhea" id="RHEA:15009"/>
        <dbReference type="ChEBI" id="CHEBI:15378"/>
        <dbReference type="ChEBI" id="CHEBI:57451"/>
        <dbReference type="ChEBI" id="CHEBI:57453"/>
        <dbReference type="ChEBI" id="CHEBI:57783"/>
        <dbReference type="ChEBI" id="CHEBI:58349"/>
        <dbReference type="EC" id="1.5.1.3"/>
    </reaction>
</comment>
<keyword evidence="5 8" id="KW-0521">NADP</keyword>
<accession>F2J2A9</accession>
<dbReference type="eggNOG" id="COG0262">
    <property type="taxonomic scope" value="Bacteria"/>
</dbReference>
<dbReference type="PIRSF" id="PIRSF000194">
    <property type="entry name" value="DHFR"/>
    <property type="match status" value="1"/>
</dbReference>
<comment type="function">
    <text evidence="7 8">Key enzyme in folate metabolism. Catalyzes an essential reaction for de novo glycine and purine synthesis, and for DNA precursor synthesis.</text>
</comment>
<feature type="domain" description="DHFR" evidence="9">
    <location>
        <begin position="1"/>
        <end position="161"/>
    </location>
</feature>
<dbReference type="InterPro" id="IPR024072">
    <property type="entry name" value="DHFR-like_dom_sf"/>
</dbReference>
<dbReference type="GO" id="GO:0004146">
    <property type="term" value="F:dihydrofolate reductase activity"/>
    <property type="evidence" value="ECO:0007669"/>
    <property type="project" value="UniProtKB-EC"/>
</dbReference>
<evidence type="ECO:0000256" key="5">
    <source>
        <dbReference type="ARBA" id="ARBA00022857"/>
    </source>
</evidence>
<evidence type="ECO:0000259" key="9">
    <source>
        <dbReference type="PROSITE" id="PS51330"/>
    </source>
</evidence>
<dbReference type="Pfam" id="PF00186">
    <property type="entry name" value="DHFR_1"/>
    <property type="match status" value="1"/>
</dbReference>
<dbReference type="EC" id="1.5.1.3" evidence="3 8"/>
<dbReference type="GO" id="GO:0046655">
    <property type="term" value="P:folic acid metabolic process"/>
    <property type="evidence" value="ECO:0007669"/>
    <property type="project" value="TreeGrafter"/>
</dbReference>
<dbReference type="PATRIC" id="fig|991905.3.peg.1416"/>
<keyword evidence="4 8" id="KW-0554">One-carbon metabolism</keyword>
<evidence type="ECO:0000256" key="6">
    <source>
        <dbReference type="ARBA" id="ARBA00023002"/>
    </source>
</evidence>
<dbReference type="SUPFAM" id="SSF53597">
    <property type="entry name" value="Dihydrofolate reductase-like"/>
    <property type="match status" value="1"/>
</dbReference>
<dbReference type="AlphaFoldDB" id="F2J2A9"/>
<dbReference type="PRINTS" id="PR00070">
    <property type="entry name" value="DHFR"/>
</dbReference>
<dbReference type="Proteomes" id="UP000008130">
    <property type="component" value="Chromosome"/>
</dbReference>
<dbReference type="GO" id="GO:0005829">
    <property type="term" value="C:cytosol"/>
    <property type="evidence" value="ECO:0007669"/>
    <property type="project" value="TreeGrafter"/>
</dbReference>
<evidence type="ECO:0000256" key="2">
    <source>
        <dbReference type="ARBA" id="ARBA00009539"/>
    </source>
</evidence>
<dbReference type="GO" id="GO:0046452">
    <property type="term" value="P:dihydrofolate metabolic process"/>
    <property type="evidence" value="ECO:0007669"/>
    <property type="project" value="TreeGrafter"/>
</dbReference>
<reference evidence="10 11" key="1">
    <citation type="journal article" date="2011" name="J. Bacteriol.">
        <title>Complete genome sequence of Polymorphum gilvum SL003B-26A1T, a crude oil-degrading bacterium from oil-polluted saline soil.</title>
        <authorList>
            <person name="Li S.G."/>
            <person name="Tang Y.Q."/>
            <person name="Nie Y."/>
            <person name="Cai M."/>
            <person name="Wu X.L."/>
        </authorList>
    </citation>
    <scope>NUCLEOTIDE SEQUENCE [LARGE SCALE GENOMIC DNA]</scope>
    <source>
        <strain evidence="11">LMG 25793 / CGMCC 1.9160 / SL003B-26A1</strain>
    </source>
</reference>
<evidence type="ECO:0000256" key="7">
    <source>
        <dbReference type="ARBA" id="ARBA00025067"/>
    </source>
</evidence>
<organism evidence="10 11">
    <name type="scientific">Polymorphum gilvum (strain LMG 25793 / CGMCC 1.9160 / SL003B-26A1)</name>
    <dbReference type="NCBI Taxonomy" id="991905"/>
    <lineage>
        <taxon>Bacteria</taxon>
        <taxon>Pseudomonadati</taxon>
        <taxon>Pseudomonadota</taxon>
        <taxon>Alphaproteobacteria</taxon>
        <taxon>Rhodobacterales</taxon>
        <taxon>Paracoccaceae</taxon>
        <taxon>Polymorphum</taxon>
    </lineage>
</organism>
<dbReference type="GO" id="GO:0070401">
    <property type="term" value="F:NADP+ binding"/>
    <property type="evidence" value="ECO:0007669"/>
    <property type="project" value="UniProtKB-ARBA"/>
</dbReference>
<dbReference type="PANTHER" id="PTHR48069:SF3">
    <property type="entry name" value="DIHYDROFOLATE REDUCTASE"/>
    <property type="match status" value="1"/>
</dbReference>
<dbReference type="InterPro" id="IPR001796">
    <property type="entry name" value="DHFR_dom"/>
</dbReference>
<comment type="pathway">
    <text evidence="1 8">Cofactor biosynthesis; tetrahydrofolate biosynthesis; 5,6,7,8-tetrahydrofolate from 7,8-dihydrofolate: step 1/1.</text>
</comment>
<protein>
    <recommendedName>
        <fullName evidence="3 8">Dihydrofolate reductase</fullName>
        <ecNumber evidence="3 8">1.5.1.3</ecNumber>
    </recommendedName>
</protein>
<evidence type="ECO:0000256" key="4">
    <source>
        <dbReference type="ARBA" id="ARBA00022563"/>
    </source>
</evidence>
<dbReference type="PANTHER" id="PTHR48069">
    <property type="entry name" value="DIHYDROFOLATE REDUCTASE"/>
    <property type="match status" value="1"/>
</dbReference>
<dbReference type="FunFam" id="3.40.430.10:FF:000001">
    <property type="entry name" value="Dihydrofolate reductase"/>
    <property type="match status" value="1"/>
</dbReference>
<evidence type="ECO:0000313" key="10">
    <source>
        <dbReference type="EMBL" id="ADZ69805.1"/>
    </source>
</evidence>
<dbReference type="Gene3D" id="3.40.430.10">
    <property type="entry name" value="Dihydrofolate Reductase, subunit A"/>
    <property type="match status" value="1"/>
</dbReference>
<name>F2J2A9_POLGS</name>
<evidence type="ECO:0000256" key="3">
    <source>
        <dbReference type="ARBA" id="ARBA00012856"/>
    </source>
</evidence>
<evidence type="ECO:0000256" key="8">
    <source>
        <dbReference type="PIRNR" id="PIRNR000194"/>
    </source>
</evidence>
<evidence type="ECO:0000313" key="11">
    <source>
        <dbReference type="Proteomes" id="UP000008130"/>
    </source>
</evidence>
<dbReference type="HOGENOM" id="CLU_043966_5_0_5"/>
<dbReference type="KEGG" id="pgv:SL003B_1377"/>
<dbReference type="STRING" id="991905.SL003B_1377"/>
<dbReference type="GO" id="GO:0046654">
    <property type="term" value="P:tetrahydrofolate biosynthetic process"/>
    <property type="evidence" value="ECO:0007669"/>
    <property type="project" value="UniProtKB-UniPathway"/>
</dbReference>
<dbReference type="GO" id="GO:0006730">
    <property type="term" value="P:one-carbon metabolic process"/>
    <property type="evidence" value="ECO:0007669"/>
    <property type="project" value="UniProtKB-KW"/>
</dbReference>
<evidence type="ECO:0000256" key="1">
    <source>
        <dbReference type="ARBA" id="ARBA00004903"/>
    </source>
</evidence>
<comment type="similarity">
    <text evidence="2 8">Belongs to the dihydrofolate reductase family.</text>
</comment>
<keyword evidence="11" id="KW-1185">Reference proteome</keyword>
<dbReference type="InterPro" id="IPR012259">
    <property type="entry name" value="DHFR"/>
</dbReference>
<gene>
    <name evidence="10" type="ordered locus">SL003B_1377</name>
</gene>